<keyword evidence="9" id="KW-1185">Reference proteome</keyword>
<feature type="transmembrane region" description="Helical" evidence="6">
    <location>
        <begin position="38"/>
        <end position="61"/>
    </location>
</feature>
<evidence type="ECO:0000259" key="7">
    <source>
        <dbReference type="Pfam" id="PF04138"/>
    </source>
</evidence>
<dbReference type="InterPro" id="IPR051401">
    <property type="entry name" value="GtrA_CellWall_Glycosyl"/>
</dbReference>
<evidence type="ECO:0000256" key="4">
    <source>
        <dbReference type="ARBA" id="ARBA00022989"/>
    </source>
</evidence>
<evidence type="ECO:0000256" key="5">
    <source>
        <dbReference type="ARBA" id="ARBA00023136"/>
    </source>
</evidence>
<dbReference type="Proteomes" id="UP000242084">
    <property type="component" value="Chromosome 1"/>
</dbReference>
<feature type="transmembrane region" description="Helical" evidence="6">
    <location>
        <begin position="101"/>
        <end position="122"/>
    </location>
</feature>
<evidence type="ECO:0000313" key="8">
    <source>
        <dbReference type="EMBL" id="SNV56784.1"/>
    </source>
</evidence>
<dbReference type="KEGG" id="sste:SAMEA4384403_0275"/>
<gene>
    <name evidence="8" type="ORF">SAMEA4384403_00275</name>
</gene>
<evidence type="ECO:0000313" key="9">
    <source>
        <dbReference type="Proteomes" id="UP000242084"/>
    </source>
</evidence>
<dbReference type="GO" id="GO:0005886">
    <property type="term" value="C:plasma membrane"/>
    <property type="evidence" value="ECO:0007669"/>
    <property type="project" value="TreeGrafter"/>
</dbReference>
<evidence type="ECO:0000256" key="6">
    <source>
        <dbReference type="SAM" id="Phobius"/>
    </source>
</evidence>
<comment type="subcellular location">
    <subcellularLocation>
        <location evidence="1">Membrane</location>
        <topology evidence="1">Multi-pass membrane protein</topology>
    </subcellularLocation>
</comment>
<dbReference type="RefSeq" id="WP_095085689.1">
    <property type="nucleotide sequence ID" value="NZ_BMDM01000007.1"/>
</dbReference>
<keyword evidence="4 6" id="KW-1133">Transmembrane helix</keyword>
<keyword evidence="5 6" id="KW-0472">Membrane</keyword>
<evidence type="ECO:0000256" key="3">
    <source>
        <dbReference type="ARBA" id="ARBA00022692"/>
    </source>
</evidence>
<proteinExistence type="inferred from homology"/>
<dbReference type="EMBL" id="LT906462">
    <property type="protein sequence ID" value="SNV56784.1"/>
    <property type="molecule type" value="Genomic_DNA"/>
</dbReference>
<name>A0A239YEZ8_9STAP</name>
<comment type="similarity">
    <text evidence="2">Belongs to the GtrA family.</text>
</comment>
<dbReference type="PANTHER" id="PTHR38459">
    <property type="entry name" value="PROPHAGE BACTOPRENOL-LINKED GLUCOSE TRANSLOCASE HOMOLOG"/>
    <property type="match status" value="1"/>
</dbReference>
<dbReference type="Pfam" id="PF04138">
    <property type="entry name" value="GtrA_DPMS_TM"/>
    <property type="match status" value="1"/>
</dbReference>
<keyword evidence="3 6" id="KW-0812">Transmembrane</keyword>
<reference evidence="8 9" key="1">
    <citation type="submission" date="2017-06" db="EMBL/GenBank/DDBJ databases">
        <authorList>
            <consortium name="Pathogen Informatics"/>
        </authorList>
    </citation>
    <scope>NUCLEOTIDE SEQUENCE [LARGE SCALE GENOMIC DNA]</scope>
    <source>
        <strain evidence="8 9">NCTC13839</strain>
    </source>
</reference>
<dbReference type="AlphaFoldDB" id="A0A239YEZ8"/>
<dbReference type="OrthoDB" id="2666802at2"/>
<feature type="domain" description="GtrA/DPMS transmembrane" evidence="7">
    <location>
        <begin position="10"/>
        <end position="121"/>
    </location>
</feature>
<organism evidence="8 9">
    <name type="scientific">Mammaliicoccus stepanovicii</name>
    <dbReference type="NCBI Taxonomy" id="643214"/>
    <lineage>
        <taxon>Bacteria</taxon>
        <taxon>Bacillati</taxon>
        <taxon>Bacillota</taxon>
        <taxon>Bacilli</taxon>
        <taxon>Bacillales</taxon>
        <taxon>Staphylococcaceae</taxon>
        <taxon>Mammaliicoccus</taxon>
    </lineage>
</organism>
<dbReference type="GO" id="GO:0000271">
    <property type="term" value="P:polysaccharide biosynthetic process"/>
    <property type="evidence" value="ECO:0007669"/>
    <property type="project" value="InterPro"/>
</dbReference>
<evidence type="ECO:0000256" key="2">
    <source>
        <dbReference type="ARBA" id="ARBA00009399"/>
    </source>
</evidence>
<sequence>MYKRHGEFFRFIIVGGINTINYYWIYLVLLELIKLNYLFSHVFAFCLSFVISYYLNCYVVYHVKPTLKKFIQFPLTQIVNIGLQTLLLFIFVEWFNLREVFAPFLGLIITVPITFIISKRILKANEHTNR</sequence>
<accession>A0A239YEZ8</accession>
<protein>
    <submittedName>
        <fullName evidence="8">Sugar translocase in surface polysaccharides biosynthesis</fullName>
    </submittedName>
</protein>
<dbReference type="PANTHER" id="PTHR38459:SF1">
    <property type="entry name" value="PROPHAGE BACTOPRENOL-LINKED GLUCOSE TRANSLOCASE HOMOLOG"/>
    <property type="match status" value="1"/>
</dbReference>
<feature type="transmembrane region" description="Helical" evidence="6">
    <location>
        <begin position="73"/>
        <end position="95"/>
    </location>
</feature>
<feature type="transmembrane region" description="Helical" evidence="6">
    <location>
        <begin position="7"/>
        <end position="26"/>
    </location>
</feature>
<dbReference type="InterPro" id="IPR007267">
    <property type="entry name" value="GtrA_DPMS_TM"/>
</dbReference>
<evidence type="ECO:0000256" key="1">
    <source>
        <dbReference type="ARBA" id="ARBA00004141"/>
    </source>
</evidence>